<evidence type="ECO:0000259" key="8">
    <source>
        <dbReference type="Pfam" id="PF04613"/>
    </source>
</evidence>
<dbReference type="InterPro" id="IPR007691">
    <property type="entry name" value="LpxD"/>
</dbReference>
<evidence type="ECO:0000256" key="2">
    <source>
        <dbReference type="ARBA" id="ARBA00022556"/>
    </source>
</evidence>
<dbReference type="KEGG" id="pace:A6070_05000"/>
<dbReference type="OrthoDB" id="9784739at2"/>
<accession>A0A1L3GHQ7</accession>
<dbReference type="InterPro" id="IPR001451">
    <property type="entry name" value="Hexapep"/>
</dbReference>
<evidence type="ECO:0000256" key="4">
    <source>
        <dbReference type="ARBA" id="ARBA00022737"/>
    </source>
</evidence>
<dbReference type="Pfam" id="PF00132">
    <property type="entry name" value="Hexapep"/>
    <property type="match status" value="2"/>
</dbReference>
<dbReference type="InterPro" id="IPR018357">
    <property type="entry name" value="Hexapep_transf_CS"/>
</dbReference>
<dbReference type="STRING" id="29542.A6070_05000"/>
<sequence length="343" mass="35944">MPTLNELAALLGAEVVGDGSVVIHRMAPIDSAGPGDITFVANPRYLARLKDTTASAVIIKPGFECPGLAMLVCDNPYLAFAKVLTALHGQRPAPRGVMDGAWVDSTAELGEDITVYPGCVVGKNVRIGRGTILYPGVVLYDGVEVGEDCLVHAGVLVREGCRIGHRVIVQPGAVIGSDGFGFAPDGRGYYKIPQVGIVVLEDDVEVGANVCIDRAAMGVTLVKRGTKIDNLVQIAHNVTIGEDTILVAQVGIAGSSKVGNHCTIGGQAGLAGHIKIGDNTMVAAQSGIMSDLPAGQVFSGTPGMPHREWLKASAAVKNLPSMRKTVSSLQKRIEELEKLVRER</sequence>
<dbReference type="EMBL" id="CP015518">
    <property type="protein sequence ID" value="APG25486.1"/>
    <property type="molecule type" value="Genomic_DNA"/>
</dbReference>
<keyword evidence="10" id="KW-1185">Reference proteome</keyword>
<reference evidence="9 10" key="1">
    <citation type="journal article" date="2017" name="Genome Announc.">
        <title>Complete Genome Sequences of Two Acetylene-Fermenting Pelobacter acetylenicus Strains.</title>
        <authorList>
            <person name="Sutton J.M."/>
            <person name="Baesman S.M."/>
            <person name="Fierst J.L."/>
            <person name="Poret-Peterson A.T."/>
            <person name="Oremland R.S."/>
            <person name="Dunlap D.S."/>
            <person name="Akob D.M."/>
        </authorList>
    </citation>
    <scope>NUCLEOTIDE SEQUENCE [LARGE SCALE GENOMIC DNA]</scope>
    <source>
        <strain evidence="9 10">DSM 3247</strain>
    </source>
</reference>
<evidence type="ECO:0000313" key="10">
    <source>
        <dbReference type="Proteomes" id="UP000182264"/>
    </source>
</evidence>
<dbReference type="NCBIfam" id="TIGR01853">
    <property type="entry name" value="lipid_A_lpxD"/>
    <property type="match status" value="1"/>
</dbReference>
<dbReference type="Proteomes" id="UP000182264">
    <property type="component" value="Chromosome"/>
</dbReference>
<dbReference type="PROSITE" id="PS00101">
    <property type="entry name" value="HEXAPEP_TRANSFERASES"/>
    <property type="match status" value="1"/>
</dbReference>
<keyword evidence="6 7" id="KW-0012">Acyltransferase</keyword>
<feature type="active site" description="Proton acceptor" evidence="7">
    <location>
        <position position="236"/>
    </location>
</feature>
<keyword evidence="5 7" id="KW-0443">Lipid metabolism</keyword>
<protein>
    <recommendedName>
        <fullName evidence="7">UDP-3-O-acylglucosamine N-acyltransferase</fullName>
        <ecNumber evidence="7">2.3.1.191</ecNumber>
    </recommendedName>
</protein>
<evidence type="ECO:0000256" key="6">
    <source>
        <dbReference type="ARBA" id="ARBA00023315"/>
    </source>
</evidence>
<dbReference type="InterPro" id="IPR011004">
    <property type="entry name" value="Trimer_LpxA-like_sf"/>
</dbReference>
<dbReference type="Gene3D" id="2.160.10.10">
    <property type="entry name" value="Hexapeptide repeat proteins"/>
    <property type="match status" value="1"/>
</dbReference>
<evidence type="ECO:0000313" key="9">
    <source>
        <dbReference type="EMBL" id="APG25486.1"/>
    </source>
</evidence>
<gene>
    <name evidence="7" type="primary">lpxD</name>
    <name evidence="9" type="ORF">A7E75_10990</name>
</gene>
<dbReference type="EC" id="2.3.1.191" evidence="7"/>
<keyword evidence="2 7" id="KW-0441">Lipid A biosynthesis</keyword>
<proteinExistence type="inferred from homology"/>
<organism evidence="9 10">
    <name type="scientific">Syntrophotalea acetylenica</name>
    <name type="common">Pelobacter acetylenicus</name>
    <dbReference type="NCBI Taxonomy" id="29542"/>
    <lineage>
        <taxon>Bacteria</taxon>
        <taxon>Pseudomonadati</taxon>
        <taxon>Thermodesulfobacteriota</taxon>
        <taxon>Desulfuromonadia</taxon>
        <taxon>Desulfuromonadales</taxon>
        <taxon>Syntrophotaleaceae</taxon>
        <taxon>Syntrophotalea</taxon>
    </lineage>
</organism>
<dbReference type="GO" id="GO:0016410">
    <property type="term" value="F:N-acyltransferase activity"/>
    <property type="evidence" value="ECO:0007669"/>
    <property type="project" value="InterPro"/>
</dbReference>
<comment type="similarity">
    <text evidence="7">Belongs to the transferase hexapeptide repeat family. LpxD subfamily.</text>
</comment>
<evidence type="ECO:0000256" key="7">
    <source>
        <dbReference type="HAMAP-Rule" id="MF_00523"/>
    </source>
</evidence>
<dbReference type="PANTHER" id="PTHR43378">
    <property type="entry name" value="UDP-3-O-ACYLGLUCOSAMINE N-ACYLTRANSFERASE"/>
    <property type="match status" value="1"/>
</dbReference>
<dbReference type="PANTHER" id="PTHR43378:SF2">
    <property type="entry name" value="UDP-3-O-ACYLGLUCOSAMINE N-ACYLTRANSFERASE 1, MITOCHONDRIAL-RELATED"/>
    <property type="match status" value="1"/>
</dbReference>
<dbReference type="GO" id="GO:0103118">
    <property type="term" value="F:UDP-3-O-[(3R)-3-hydroxyacyl]-glucosamine N-acyltransferase activity"/>
    <property type="evidence" value="ECO:0007669"/>
    <property type="project" value="UniProtKB-EC"/>
</dbReference>
<evidence type="ECO:0000256" key="1">
    <source>
        <dbReference type="ARBA" id="ARBA00022516"/>
    </source>
</evidence>
<keyword evidence="4 7" id="KW-0677">Repeat</keyword>
<dbReference type="CDD" id="cd03352">
    <property type="entry name" value="LbH_LpxD"/>
    <property type="match status" value="1"/>
</dbReference>
<feature type="domain" description="UDP-3-O-[3-hydroxymyristoyl] glucosamine N-acyltransferase non-repeat region" evidence="8">
    <location>
        <begin position="21"/>
        <end position="85"/>
    </location>
</feature>
<dbReference type="UniPathway" id="UPA00973"/>
<keyword evidence="3 7" id="KW-0808">Transferase</keyword>
<comment type="pathway">
    <text evidence="7">Bacterial outer membrane biogenesis; LPS lipid A biosynthesis.</text>
</comment>
<dbReference type="HAMAP" id="MF_00523">
    <property type="entry name" value="LpxD"/>
    <property type="match status" value="1"/>
</dbReference>
<comment type="function">
    <text evidence="7">Catalyzes the N-acylation of UDP-3-O-acylglucosamine using 3-hydroxyacyl-ACP as the acyl donor. Is involved in the biosynthesis of lipid A, a phosphorylated glycolipid that anchors the lipopolysaccharide to the outer membrane of the cell.</text>
</comment>
<dbReference type="Pfam" id="PF04613">
    <property type="entry name" value="LpxD"/>
    <property type="match status" value="1"/>
</dbReference>
<keyword evidence="1 7" id="KW-0444">Lipid biosynthesis</keyword>
<dbReference type="GO" id="GO:0009245">
    <property type="term" value="P:lipid A biosynthetic process"/>
    <property type="evidence" value="ECO:0007669"/>
    <property type="project" value="UniProtKB-UniRule"/>
</dbReference>
<dbReference type="AlphaFoldDB" id="A0A1L3GHQ7"/>
<dbReference type="Gene3D" id="3.40.1390.10">
    <property type="entry name" value="MurE/MurF, N-terminal domain"/>
    <property type="match status" value="1"/>
</dbReference>
<comment type="subunit">
    <text evidence="7">Homotrimer.</text>
</comment>
<dbReference type="GO" id="GO:0016020">
    <property type="term" value="C:membrane"/>
    <property type="evidence" value="ECO:0007669"/>
    <property type="project" value="GOC"/>
</dbReference>
<dbReference type="InterPro" id="IPR020573">
    <property type="entry name" value="UDP_GlcNAc_AcTrfase_non-rep"/>
</dbReference>
<comment type="catalytic activity">
    <reaction evidence="7">
        <text>a UDP-3-O-[(3R)-3-hydroxyacyl]-alpha-D-glucosamine + a (3R)-hydroxyacyl-[ACP] = a UDP-2-N,3-O-bis[(3R)-3-hydroxyacyl]-alpha-D-glucosamine + holo-[ACP] + H(+)</text>
        <dbReference type="Rhea" id="RHEA:53836"/>
        <dbReference type="Rhea" id="RHEA-COMP:9685"/>
        <dbReference type="Rhea" id="RHEA-COMP:9945"/>
        <dbReference type="ChEBI" id="CHEBI:15378"/>
        <dbReference type="ChEBI" id="CHEBI:64479"/>
        <dbReference type="ChEBI" id="CHEBI:78827"/>
        <dbReference type="ChEBI" id="CHEBI:137740"/>
        <dbReference type="ChEBI" id="CHEBI:137748"/>
        <dbReference type="EC" id="2.3.1.191"/>
    </reaction>
</comment>
<evidence type="ECO:0000256" key="5">
    <source>
        <dbReference type="ARBA" id="ARBA00023098"/>
    </source>
</evidence>
<dbReference type="RefSeq" id="WP_072287327.1">
    <property type="nucleotide sequence ID" value="NZ_CP015455.1"/>
</dbReference>
<evidence type="ECO:0000256" key="3">
    <source>
        <dbReference type="ARBA" id="ARBA00022679"/>
    </source>
</evidence>
<dbReference type="SUPFAM" id="SSF51161">
    <property type="entry name" value="Trimeric LpxA-like enzymes"/>
    <property type="match status" value="1"/>
</dbReference>
<name>A0A1L3GHQ7_SYNAC</name>
<dbReference type="NCBIfam" id="NF002060">
    <property type="entry name" value="PRK00892.1"/>
    <property type="match status" value="1"/>
</dbReference>